<feature type="signal peptide" evidence="2">
    <location>
        <begin position="1"/>
        <end position="16"/>
    </location>
</feature>
<keyword evidence="4" id="KW-1185">Reference proteome</keyword>
<proteinExistence type="predicted"/>
<evidence type="ECO:0000313" key="3">
    <source>
        <dbReference type="EMBL" id="CAH1789141.1"/>
    </source>
</evidence>
<evidence type="ECO:0000313" key="4">
    <source>
        <dbReference type="Proteomes" id="UP000749559"/>
    </source>
</evidence>
<dbReference type="EMBL" id="CAIIXF020000007">
    <property type="protein sequence ID" value="CAH1789141.1"/>
    <property type="molecule type" value="Genomic_DNA"/>
</dbReference>
<comment type="caution">
    <text evidence="3">The sequence shown here is derived from an EMBL/GenBank/DDBJ whole genome shotgun (WGS) entry which is preliminary data.</text>
</comment>
<keyword evidence="1" id="KW-0175">Coiled coil</keyword>
<dbReference type="Proteomes" id="UP000749559">
    <property type="component" value="Unassembled WGS sequence"/>
</dbReference>
<gene>
    <name evidence="3" type="ORF">OFUS_LOCUS14551</name>
</gene>
<protein>
    <submittedName>
        <fullName evidence="3">Uncharacterized protein</fullName>
    </submittedName>
</protein>
<evidence type="ECO:0000256" key="2">
    <source>
        <dbReference type="SAM" id="SignalP"/>
    </source>
</evidence>
<dbReference type="AlphaFoldDB" id="A0A8S4P6V4"/>
<feature type="chain" id="PRO_5035748778" evidence="2">
    <location>
        <begin position="17"/>
        <end position="219"/>
    </location>
</feature>
<reference evidence="3" key="1">
    <citation type="submission" date="2022-03" db="EMBL/GenBank/DDBJ databases">
        <authorList>
            <person name="Martin C."/>
        </authorList>
    </citation>
    <scope>NUCLEOTIDE SEQUENCE</scope>
</reference>
<sequence>MYKILIFSVLLVVSYSAPVPNVESAQKIDDLKSKLARLQEVLRDLNVQEKPTTPTPKLSPSEEKIQEIAALLSPSEVELLRSVKAKLAAEKQKEAFDQGHFEEKAIINLRGSQDTNAQQVDKKTVINLKSLKKTKEAPDPSVINLRGGQNIQGDDEGYFDRFQSELLEEAERRLLADLRYAKDHNISIQSIIKDIEAKMEAANKLSQDEEQLNKLRLRD</sequence>
<evidence type="ECO:0000256" key="1">
    <source>
        <dbReference type="SAM" id="Coils"/>
    </source>
</evidence>
<accession>A0A8S4P6V4</accession>
<keyword evidence="2" id="KW-0732">Signal</keyword>
<organism evidence="3 4">
    <name type="scientific">Owenia fusiformis</name>
    <name type="common">Polychaete worm</name>
    <dbReference type="NCBI Taxonomy" id="6347"/>
    <lineage>
        <taxon>Eukaryota</taxon>
        <taxon>Metazoa</taxon>
        <taxon>Spiralia</taxon>
        <taxon>Lophotrochozoa</taxon>
        <taxon>Annelida</taxon>
        <taxon>Polychaeta</taxon>
        <taxon>Sedentaria</taxon>
        <taxon>Canalipalpata</taxon>
        <taxon>Sabellida</taxon>
        <taxon>Oweniida</taxon>
        <taxon>Oweniidae</taxon>
        <taxon>Owenia</taxon>
    </lineage>
</organism>
<name>A0A8S4P6V4_OWEFU</name>
<feature type="coiled-coil region" evidence="1">
    <location>
        <begin position="21"/>
        <end position="48"/>
    </location>
</feature>